<gene>
    <name evidence="2" type="ORF">HD593_003262</name>
</gene>
<comment type="caution">
    <text evidence="2">The sequence shown here is derived from an EMBL/GenBank/DDBJ whole genome shotgun (WGS) entry which is preliminary data.</text>
</comment>
<proteinExistence type="predicted"/>
<dbReference type="AlphaFoldDB" id="A0A7X0NS06"/>
<evidence type="ECO:0000256" key="1">
    <source>
        <dbReference type="SAM" id="SignalP"/>
    </source>
</evidence>
<keyword evidence="3" id="KW-1185">Reference proteome</keyword>
<protein>
    <submittedName>
        <fullName evidence="2">Uncharacterized protein</fullName>
    </submittedName>
</protein>
<feature type="signal peptide" evidence="1">
    <location>
        <begin position="1"/>
        <end position="23"/>
    </location>
</feature>
<accession>A0A7X0NS06</accession>
<feature type="chain" id="PRO_5038423393" evidence="1">
    <location>
        <begin position="24"/>
        <end position="41"/>
    </location>
</feature>
<evidence type="ECO:0000313" key="2">
    <source>
        <dbReference type="EMBL" id="MBB6548467.1"/>
    </source>
</evidence>
<dbReference type="EMBL" id="JACHMI010000001">
    <property type="protein sequence ID" value="MBB6548467.1"/>
    <property type="molecule type" value="Genomic_DNA"/>
</dbReference>
<sequence length="41" mass="4387">MFNMDPSFLRFTVLSFISNRAFASMAMASASGNPLGLFPAA</sequence>
<evidence type="ECO:0000313" key="3">
    <source>
        <dbReference type="Proteomes" id="UP000565579"/>
    </source>
</evidence>
<name>A0A7X0NS06_9ACTN</name>
<keyword evidence="1" id="KW-0732">Signal</keyword>
<dbReference type="Proteomes" id="UP000565579">
    <property type="component" value="Unassembled WGS sequence"/>
</dbReference>
<reference evidence="2 3" key="1">
    <citation type="submission" date="2020-08" db="EMBL/GenBank/DDBJ databases">
        <title>Sequencing the genomes of 1000 actinobacteria strains.</title>
        <authorList>
            <person name="Klenk H.-P."/>
        </authorList>
    </citation>
    <scope>NUCLEOTIDE SEQUENCE [LARGE SCALE GENOMIC DNA]</scope>
    <source>
        <strain evidence="2 3">DSM 43768</strain>
    </source>
</reference>
<organism evidence="2 3">
    <name type="scientific">Nonomuraea rubra</name>
    <dbReference type="NCBI Taxonomy" id="46180"/>
    <lineage>
        <taxon>Bacteria</taxon>
        <taxon>Bacillati</taxon>
        <taxon>Actinomycetota</taxon>
        <taxon>Actinomycetes</taxon>
        <taxon>Streptosporangiales</taxon>
        <taxon>Streptosporangiaceae</taxon>
        <taxon>Nonomuraea</taxon>
    </lineage>
</organism>